<reference evidence="3" key="1">
    <citation type="submission" date="2023-07" db="EMBL/GenBank/DDBJ databases">
        <authorList>
            <person name="Kim M."/>
        </authorList>
    </citation>
    <scope>NUCLEOTIDE SEQUENCE</scope>
    <source>
        <strain evidence="3">BIUV-7</strain>
    </source>
</reference>
<dbReference type="EMBL" id="JAUOTP010000004">
    <property type="protein sequence ID" value="MDO6414644.1"/>
    <property type="molecule type" value="Genomic_DNA"/>
</dbReference>
<evidence type="ECO:0000259" key="2">
    <source>
        <dbReference type="PROSITE" id="PS50110"/>
    </source>
</evidence>
<feature type="domain" description="Response regulatory" evidence="2">
    <location>
        <begin position="6"/>
        <end position="116"/>
    </location>
</feature>
<dbReference type="SUPFAM" id="SSF52172">
    <property type="entry name" value="CheY-like"/>
    <property type="match status" value="1"/>
</dbReference>
<keyword evidence="4" id="KW-1185">Reference proteome</keyword>
<comment type="caution">
    <text evidence="3">The sequence shown here is derived from an EMBL/GenBank/DDBJ whole genome shotgun (WGS) entry which is preliminary data.</text>
</comment>
<dbReference type="SMART" id="SM00448">
    <property type="entry name" value="REC"/>
    <property type="match status" value="1"/>
</dbReference>
<feature type="modified residue" description="4-aspartylphosphate" evidence="1">
    <location>
        <position position="56"/>
    </location>
</feature>
<organism evidence="3 4">
    <name type="scientific">Sphingomonas natans</name>
    <dbReference type="NCBI Taxonomy" id="3063330"/>
    <lineage>
        <taxon>Bacteria</taxon>
        <taxon>Pseudomonadati</taxon>
        <taxon>Pseudomonadota</taxon>
        <taxon>Alphaproteobacteria</taxon>
        <taxon>Sphingomonadales</taxon>
        <taxon>Sphingomonadaceae</taxon>
        <taxon>Sphingomonas</taxon>
    </lineage>
</organism>
<dbReference type="PROSITE" id="PS50110">
    <property type="entry name" value="RESPONSE_REGULATORY"/>
    <property type="match status" value="1"/>
</dbReference>
<proteinExistence type="predicted"/>
<accession>A0ABT8YAB2</accession>
<evidence type="ECO:0000313" key="3">
    <source>
        <dbReference type="EMBL" id="MDO6414644.1"/>
    </source>
</evidence>
<dbReference type="Gene3D" id="3.40.50.2300">
    <property type="match status" value="1"/>
</dbReference>
<gene>
    <name evidence="3" type="ORF">Q4F19_09660</name>
</gene>
<dbReference type="InterPro" id="IPR001789">
    <property type="entry name" value="Sig_transdc_resp-reg_receiver"/>
</dbReference>
<sequence length="118" mass="12259">MTECLSVLVIEDEPLIAMMIEDFVDLLGHQIAGSCDTVVAGLEKVAVGAFDVAILDVNLRDGACWPVADALAAANKPFVIASGGFVEPPPAHHAGARHLAKPFTLDGVRAALEALGRS</sequence>
<evidence type="ECO:0000313" key="4">
    <source>
        <dbReference type="Proteomes" id="UP001169764"/>
    </source>
</evidence>
<dbReference type="Proteomes" id="UP001169764">
    <property type="component" value="Unassembled WGS sequence"/>
</dbReference>
<protein>
    <submittedName>
        <fullName evidence="3">Response regulator</fullName>
    </submittedName>
</protein>
<dbReference type="RefSeq" id="WP_303542016.1">
    <property type="nucleotide sequence ID" value="NZ_JAUOTP010000004.1"/>
</dbReference>
<name>A0ABT8YAB2_9SPHN</name>
<dbReference type="InterPro" id="IPR011006">
    <property type="entry name" value="CheY-like_superfamily"/>
</dbReference>
<keyword evidence="1" id="KW-0597">Phosphoprotein</keyword>
<evidence type="ECO:0000256" key="1">
    <source>
        <dbReference type="PROSITE-ProRule" id="PRU00169"/>
    </source>
</evidence>